<protein>
    <submittedName>
        <fullName evidence="2">Uncharacterized protein</fullName>
    </submittedName>
</protein>
<sequence>MPGAPSDPSDPTVLRPLTLSLDPALDRAAVVGWEAWEAAAAEAGSRRVVAWLLRRIDPEGGEAADDFQDTVETLLGASDPDDRVMARAELAEFLTGHDDLMADTLWDGVLSHAEATGDGDMLLDAIGHLAAIAEDHGDPLAAAEYHLAYLAWRRQPDNAGDPEDVQATFEEVIRLAERDGARAEAALFEFRLASFTRLAEADDPRASEGDWEADPTPYPIWA</sequence>
<evidence type="ECO:0000313" key="2">
    <source>
        <dbReference type="EMBL" id="CAA9555248.1"/>
    </source>
</evidence>
<reference evidence="2" key="1">
    <citation type="submission" date="2020-02" db="EMBL/GenBank/DDBJ databases">
        <authorList>
            <person name="Meier V. D."/>
        </authorList>
    </citation>
    <scope>NUCLEOTIDE SEQUENCE</scope>
    <source>
        <strain evidence="2">AVDCRST_MAG70</strain>
    </source>
</reference>
<organism evidence="2">
    <name type="scientific">uncultured Thermomicrobiales bacterium</name>
    <dbReference type="NCBI Taxonomy" id="1645740"/>
    <lineage>
        <taxon>Bacteria</taxon>
        <taxon>Pseudomonadati</taxon>
        <taxon>Thermomicrobiota</taxon>
        <taxon>Thermomicrobia</taxon>
        <taxon>Thermomicrobiales</taxon>
        <taxon>environmental samples</taxon>
    </lineage>
</organism>
<dbReference type="EMBL" id="CADCWH010000196">
    <property type="protein sequence ID" value="CAA9555248.1"/>
    <property type="molecule type" value="Genomic_DNA"/>
</dbReference>
<feature type="region of interest" description="Disordered" evidence="1">
    <location>
        <begin position="203"/>
        <end position="222"/>
    </location>
</feature>
<dbReference type="AlphaFoldDB" id="A0A6J4UMX0"/>
<name>A0A6J4UMX0_9BACT</name>
<gene>
    <name evidence="2" type="ORF">AVDCRST_MAG70-1237</name>
</gene>
<proteinExistence type="predicted"/>
<accession>A0A6J4UMX0</accession>
<evidence type="ECO:0000256" key="1">
    <source>
        <dbReference type="SAM" id="MobiDB-lite"/>
    </source>
</evidence>